<dbReference type="EMBL" id="AKXB02000020">
    <property type="protein sequence ID" value="EMO91091.1"/>
    <property type="molecule type" value="Genomic_DNA"/>
</dbReference>
<reference evidence="2 3" key="1">
    <citation type="submission" date="2013-01" db="EMBL/GenBank/DDBJ databases">
        <authorList>
            <person name="Harkins D.M."/>
            <person name="Durkin A.S."/>
            <person name="Brinkac L.M."/>
            <person name="Haft D.H."/>
            <person name="Selengut J.D."/>
            <person name="Sanka R."/>
            <person name="DePew J."/>
            <person name="Purushe J."/>
            <person name="Whelen A.C."/>
            <person name="Vinetz J.M."/>
            <person name="Sutton G.G."/>
            <person name="Nierman W.C."/>
            <person name="Fouts D.E."/>
        </authorList>
    </citation>
    <scope>NUCLEOTIDE SEQUENCE [LARGE SCALE GENOMIC DNA]</scope>
    <source>
        <strain evidence="2 3">2001034031</strain>
    </source>
</reference>
<comment type="caution">
    <text evidence="2">The sequence shown here is derived from an EMBL/GenBank/DDBJ whole genome shotgun (WGS) entry which is preliminary data.</text>
</comment>
<dbReference type="Proteomes" id="UP000012138">
    <property type="component" value="Unassembled WGS sequence"/>
</dbReference>
<evidence type="ECO:0000313" key="3">
    <source>
        <dbReference type="Proteomes" id="UP000012138"/>
    </source>
</evidence>
<organism evidence="2 3">
    <name type="scientific">Leptospira noguchii str. 2001034031</name>
    <dbReference type="NCBI Taxonomy" id="1193053"/>
    <lineage>
        <taxon>Bacteria</taxon>
        <taxon>Pseudomonadati</taxon>
        <taxon>Spirochaetota</taxon>
        <taxon>Spirochaetia</taxon>
        <taxon>Leptospirales</taxon>
        <taxon>Leptospiraceae</taxon>
        <taxon>Leptospira</taxon>
    </lineage>
</organism>
<keyword evidence="1" id="KW-0472">Membrane</keyword>
<dbReference type="AlphaFoldDB" id="M6YGX7"/>
<proteinExistence type="predicted"/>
<feature type="transmembrane region" description="Helical" evidence="1">
    <location>
        <begin position="12"/>
        <end position="34"/>
    </location>
</feature>
<evidence type="ECO:0000256" key="1">
    <source>
        <dbReference type="SAM" id="Phobius"/>
    </source>
</evidence>
<keyword evidence="1" id="KW-0812">Transmembrane</keyword>
<evidence type="ECO:0000313" key="2">
    <source>
        <dbReference type="EMBL" id="EMO91091.1"/>
    </source>
</evidence>
<accession>M6YGX7</accession>
<keyword evidence="1" id="KW-1133">Transmembrane helix</keyword>
<protein>
    <submittedName>
        <fullName evidence="2">Uncharacterized protein</fullName>
    </submittedName>
</protein>
<gene>
    <name evidence="2" type="ORF">LEP1GSC024_4312</name>
</gene>
<sequence>MESDQISKTKGIVTFYIFGILFLVFLFTAPFWALKGEYGMLFLLHFRFR</sequence>
<name>M6YGX7_9LEPT</name>